<dbReference type="Gene3D" id="2.40.50.100">
    <property type="match status" value="1"/>
</dbReference>
<dbReference type="SUPFAM" id="SSF111369">
    <property type="entry name" value="HlyD-like secretion proteins"/>
    <property type="match status" value="1"/>
</dbReference>
<protein>
    <submittedName>
        <fullName evidence="3">Multidrug efflux pump subunit AcrA (Membrane-fusion protein)</fullName>
    </submittedName>
</protein>
<feature type="domain" description="Multidrug resistance protein MdtA-like barrel-sandwich hybrid" evidence="1">
    <location>
        <begin position="47"/>
        <end position="220"/>
    </location>
</feature>
<evidence type="ECO:0000259" key="1">
    <source>
        <dbReference type="Pfam" id="PF25917"/>
    </source>
</evidence>
<dbReference type="PANTHER" id="PTHR30469">
    <property type="entry name" value="MULTIDRUG RESISTANCE PROTEIN MDTA"/>
    <property type="match status" value="1"/>
</dbReference>
<dbReference type="Proteomes" id="UP000184048">
    <property type="component" value="Unassembled WGS sequence"/>
</dbReference>
<proteinExistence type="predicted"/>
<keyword evidence="4" id="KW-1185">Reference proteome</keyword>
<evidence type="ECO:0000259" key="2">
    <source>
        <dbReference type="Pfam" id="PF25954"/>
    </source>
</evidence>
<dbReference type="EMBL" id="FQUU01000002">
    <property type="protein sequence ID" value="SHE49987.1"/>
    <property type="molecule type" value="Genomic_DNA"/>
</dbReference>
<dbReference type="GO" id="GO:1990281">
    <property type="term" value="C:efflux pump complex"/>
    <property type="evidence" value="ECO:0007669"/>
    <property type="project" value="TreeGrafter"/>
</dbReference>
<name>A0A1M4U069_9BACT</name>
<dbReference type="AlphaFoldDB" id="A0A1M4U069"/>
<reference evidence="3 4" key="1">
    <citation type="submission" date="2016-11" db="EMBL/GenBank/DDBJ databases">
        <authorList>
            <person name="Jaros S."/>
            <person name="Januszkiewicz K."/>
            <person name="Wedrychowicz H."/>
        </authorList>
    </citation>
    <scope>NUCLEOTIDE SEQUENCE [LARGE SCALE GENOMIC DNA]</scope>
    <source>
        <strain evidence="3 4">DSM 18119</strain>
    </source>
</reference>
<dbReference type="Pfam" id="PF25917">
    <property type="entry name" value="BSH_RND"/>
    <property type="match status" value="1"/>
</dbReference>
<organism evidence="3 4">
    <name type="scientific">Flavisolibacter ginsengisoli DSM 18119</name>
    <dbReference type="NCBI Taxonomy" id="1121884"/>
    <lineage>
        <taxon>Bacteria</taxon>
        <taxon>Pseudomonadati</taxon>
        <taxon>Bacteroidota</taxon>
        <taxon>Chitinophagia</taxon>
        <taxon>Chitinophagales</taxon>
        <taxon>Chitinophagaceae</taxon>
        <taxon>Flavisolibacter</taxon>
    </lineage>
</organism>
<dbReference type="PRINTS" id="PR01490">
    <property type="entry name" value="RTXTOXIND"/>
</dbReference>
<dbReference type="RefSeq" id="WP_072833648.1">
    <property type="nucleotide sequence ID" value="NZ_FQUU01000002.1"/>
</dbReference>
<dbReference type="Gene3D" id="2.40.30.170">
    <property type="match status" value="1"/>
</dbReference>
<dbReference type="PROSITE" id="PS51257">
    <property type="entry name" value="PROKAR_LIPOPROTEIN"/>
    <property type="match status" value="1"/>
</dbReference>
<dbReference type="InterPro" id="IPR058792">
    <property type="entry name" value="Beta-barrel_RND_2"/>
</dbReference>
<dbReference type="InterPro" id="IPR058625">
    <property type="entry name" value="MdtA-like_BSH"/>
</dbReference>
<gene>
    <name evidence="3" type="ORF">SAMN02745131_00473</name>
</gene>
<dbReference type="Pfam" id="PF25954">
    <property type="entry name" value="Beta-barrel_RND_2"/>
    <property type="match status" value="1"/>
</dbReference>
<sequence>MKYLVPAYLVMLFFSCKNKTESTFPVFQSITESVYAPGNIKSKDQYQVFSSANGIIRHINVTEGDRVKKGDILLSIDNETSRLSRDNAQLAAHYSSVDLNRDKLAELESNITLAKTRMQLDSSLLERQENLWKQDIGSRNELEQRQLALKNSRTNYISTLLRYSQLKKQIAFAALQSKKNLDISSSTNDDYNVRAKKDGKVYTILKEEGEMVNTQMPVAIIGDAKDFLMDLQVDEYDISKVRIGQKVIVGMDSYKGQVYEAIVTKIDPIMNDKTRSFKVEACFIQQPPGLYPNLTVEGNIVISSKERALTIPADYLVNGDYVTLSNGKKKKVDIGLKDYQRAEILKGLTIHDAIRKPLK</sequence>
<dbReference type="STRING" id="1121884.SAMN02745131_00473"/>
<dbReference type="GO" id="GO:0015562">
    <property type="term" value="F:efflux transmembrane transporter activity"/>
    <property type="evidence" value="ECO:0007669"/>
    <property type="project" value="TreeGrafter"/>
</dbReference>
<evidence type="ECO:0000313" key="4">
    <source>
        <dbReference type="Proteomes" id="UP000184048"/>
    </source>
</evidence>
<evidence type="ECO:0000313" key="3">
    <source>
        <dbReference type="EMBL" id="SHE49987.1"/>
    </source>
</evidence>
<dbReference type="OrthoDB" id="869610at2"/>
<accession>A0A1M4U069</accession>
<feature type="domain" description="CusB-like beta-barrel" evidence="2">
    <location>
        <begin position="231"/>
        <end position="297"/>
    </location>
</feature>